<comment type="caution">
    <text evidence="1">The sequence shown here is derived from an EMBL/GenBank/DDBJ whole genome shotgun (WGS) entry which is preliminary data.</text>
</comment>
<dbReference type="PANTHER" id="PTHR14614">
    <property type="entry name" value="HEPATOCELLULAR CARCINOMA-ASSOCIATED ANTIGEN"/>
    <property type="match status" value="1"/>
</dbReference>
<evidence type="ECO:0008006" key="3">
    <source>
        <dbReference type="Google" id="ProtNLM"/>
    </source>
</evidence>
<dbReference type="InterPro" id="IPR019410">
    <property type="entry name" value="Methyltransf_16"/>
</dbReference>
<sequence>MDSEDILADSFSIIGETLVDPSEAGIVRYGSLTLRVAAKVRLQLSKICFGDKFDILLSVRRERFVGAANTLLADAVFSPSLFLAEQIQIGKVDLGGKTVLELGSGAALPLILSVTIESHPLLVTLTDYPDETIMSILHQNLAANREQIKSGCSISAVGYAWGTDVSPLLSLAPKGYDVLILSDLLHFDSSHSDILSTITRTLKRSPDAWVYLAAGLYTHKSVREAFLKAGEEVGLDWAPVENDGKWRGERRVTSDGEVWTQEDLNARKANVVAWIGRWR</sequence>
<dbReference type="EMBL" id="CAJMWS010000320">
    <property type="protein sequence ID" value="CAE6420171.1"/>
    <property type="molecule type" value="Genomic_DNA"/>
</dbReference>
<dbReference type="Pfam" id="PF10294">
    <property type="entry name" value="Methyltransf_16"/>
    <property type="match status" value="1"/>
</dbReference>
<dbReference type="GO" id="GO:0008757">
    <property type="term" value="F:S-adenosylmethionine-dependent methyltransferase activity"/>
    <property type="evidence" value="ECO:0007669"/>
    <property type="project" value="UniProtKB-ARBA"/>
</dbReference>
<organism evidence="1 2">
    <name type="scientific">Rhizoctonia solani</name>
    <dbReference type="NCBI Taxonomy" id="456999"/>
    <lineage>
        <taxon>Eukaryota</taxon>
        <taxon>Fungi</taxon>
        <taxon>Dikarya</taxon>
        <taxon>Basidiomycota</taxon>
        <taxon>Agaricomycotina</taxon>
        <taxon>Agaricomycetes</taxon>
        <taxon>Cantharellales</taxon>
        <taxon>Ceratobasidiaceae</taxon>
        <taxon>Rhizoctonia</taxon>
    </lineage>
</organism>
<dbReference type="Gene3D" id="3.40.50.150">
    <property type="entry name" value="Vaccinia Virus protein VP39"/>
    <property type="match status" value="1"/>
</dbReference>
<dbReference type="InterPro" id="IPR029063">
    <property type="entry name" value="SAM-dependent_MTases_sf"/>
</dbReference>
<reference evidence="1" key="1">
    <citation type="submission" date="2021-01" db="EMBL/GenBank/DDBJ databases">
        <authorList>
            <person name="Kaushik A."/>
        </authorList>
    </citation>
    <scope>NUCLEOTIDE SEQUENCE</scope>
    <source>
        <strain evidence="1">AG1-1C</strain>
    </source>
</reference>
<evidence type="ECO:0000313" key="2">
    <source>
        <dbReference type="Proteomes" id="UP000663846"/>
    </source>
</evidence>
<protein>
    <recommendedName>
        <fullName evidence="3">Nicotinamide N-methyltransferase</fullName>
    </recommendedName>
</protein>
<dbReference type="SUPFAM" id="SSF53335">
    <property type="entry name" value="S-adenosyl-L-methionine-dependent methyltransferases"/>
    <property type="match status" value="1"/>
</dbReference>
<dbReference type="GO" id="GO:0005737">
    <property type="term" value="C:cytoplasm"/>
    <property type="evidence" value="ECO:0007669"/>
    <property type="project" value="TreeGrafter"/>
</dbReference>
<dbReference type="PANTHER" id="PTHR14614:SF10">
    <property type="entry name" value="PROTEIN N-TERMINAL AND LYSINE N-METHYLTRANSFERASE EFM7"/>
    <property type="match status" value="1"/>
</dbReference>
<dbReference type="AlphaFoldDB" id="A0A8H3AG88"/>
<accession>A0A8H3AG88</accession>
<gene>
    <name evidence="1" type="ORF">RDB_LOCUS83803</name>
</gene>
<dbReference type="Proteomes" id="UP000663846">
    <property type="component" value="Unassembled WGS sequence"/>
</dbReference>
<proteinExistence type="predicted"/>
<name>A0A8H3AG88_9AGAM</name>
<evidence type="ECO:0000313" key="1">
    <source>
        <dbReference type="EMBL" id="CAE6420171.1"/>
    </source>
</evidence>